<dbReference type="AlphaFoldDB" id="V6DGH2"/>
<sequence>MKKKIILMFLSFFISVNTYLSYSMQKDEDVQVAEVKPEKINILYNTVDILVQEVKSIVCSMQNSSAKDYLVNLLENPAIKKLELIKMLVDFSNGREKCTFSNAIKKLIDTVDLDYLSKRIAQELECDQKLALEILERLLGKKQSYLRSLINKLSPRTINMLRKMTVGSTAVIVPWLFLHGIGHDFMELIEPQSMEVALPLAIATMVGTGIVYNSDKAVSFFRTQLIEQLVNTAVKYNLIDNVVGIDLDPNIKEVVSQTGDTLVGLFTQDKDLGNNEQIDASIQDKGKELAQDDDRDYQNFLATITDEQRTLLLEDCNNNSNYVKFLIEHLGEENPGMFLDIERFPKFYSSLSQEQKELIFELIANK</sequence>
<keyword evidence="1" id="KW-0732">Signal</keyword>
<keyword evidence="3" id="KW-1185">Reference proteome</keyword>
<protein>
    <submittedName>
        <fullName evidence="2">Uncharacterized protein</fullName>
    </submittedName>
</protein>
<gene>
    <name evidence="2" type="ORF">BABL1_gene_361</name>
</gene>
<dbReference type="HOGENOM" id="CLU_755834_0_0_7"/>
<evidence type="ECO:0000313" key="3">
    <source>
        <dbReference type="Proteomes" id="UP000018769"/>
    </source>
</evidence>
<reference evidence="2 3" key="1">
    <citation type="journal article" date="2015" name="Biol. Direct">
        <title>Babela massiliensis, a representative of a widespread bacterial phylum with unusual adaptations to parasitism in amoebae.</title>
        <authorList>
            <person name="Pagnier I."/>
            <person name="Yutin N."/>
            <person name="Croce O."/>
            <person name="Makarova K.S."/>
            <person name="Wolf Y.I."/>
            <person name="Benamar S."/>
            <person name="Raoult D."/>
            <person name="Koonin E.V."/>
            <person name="La Scola B."/>
        </authorList>
    </citation>
    <scope>NUCLEOTIDE SEQUENCE [LARGE SCALE GENOMIC DNA]</scope>
    <source>
        <strain evidence="3">BABL1</strain>
    </source>
</reference>
<feature type="chain" id="PRO_5004744529" evidence="1">
    <location>
        <begin position="21"/>
        <end position="366"/>
    </location>
</feature>
<dbReference type="RefSeq" id="WP_023792133.1">
    <property type="nucleotide sequence ID" value="NC_023003.1"/>
</dbReference>
<dbReference type="Proteomes" id="UP000018769">
    <property type="component" value="Chromosome I"/>
</dbReference>
<organism evidence="2 3">
    <name type="scientific">Candidatus Babela massiliensis</name>
    <dbReference type="NCBI Taxonomy" id="673862"/>
    <lineage>
        <taxon>Bacteria</taxon>
        <taxon>Candidatus Babelota</taxon>
        <taxon>Candidatus Babeliae</taxon>
        <taxon>Candidatus Babeliales</taxon>
        <taxon>Candidatus Babeliaceae</taxon>
        <taxon>Candidatus Babela</taxon>
    </lineage>
</organism>
<dbReference type="EMBL" id="HG793133">
    <property type="protein sequence ID" value="CDK30654.1"/>
    <property type="molecule type" value="Genomic_DNA"/>
</dbReference>
<name>V6DGH2_9BACT</name>
<evidence type="ECO:0000313" key="2">
    <source>
        <dbReference type="EMBL" id="CDK30654.1"/>
    </source>
</evidence>
<dbReference type="STRING" id="673862.BABL1_gene_361"/>
<evidence type="ECO:0000256" key="1">
    <source>
        <dbReference type="SAM" id="SignalP"/>
    </source>
</evidence>
<feature type="signal peptide" evidence="1">
    <location>
        <begin position="1"/>
        <end position="20"/>
    </location>
</feature>
<accession>V6DGH2</accession>
<dbReference type="KEGG" id="dpb:BABL1_gene_361"/>
<proteinExistence type="predicted"/>